<dbReference type="InterPro" id="IPR036194">
    <property type="entry name" value="FlhD_sf"/>
</dbReference>
<dbReference type="Proteomes" id="UP000534332">
    <property type="component" value="Unassembled WGS sequence"/>
</dbReference>
<accession>A0A085P7B0</accession>
<dbReference type="Proteomes" id="UP000555763">
    <property type="component" value="Unassembled WGS sequence"/>
</dbReference>
<evidence type="ECO:0000313" key="10">
    <source>
        <dbReference type="Proteomes" id="UP000186595"/>
    </source>
</evidence>
<name>A0A085P7B0_ECOLX</name>
<reference evidence="9 12" key="3">
    <citation type="submission" date="2018-12" db="EMBL/GenBank/DDBJ databases">
        <title>Food and Water Safety Consortium.</title>
        <authorList>
            <person name="Tyson S."/>
            <person name="Peterson C.-L."/>
            <person name="Olson A."/>
            <person name="Tyler S."/>
            <person name="Cabral J."/>
            <person name="Lynch T."/>
            <person name="Knox N."/>
            <person name="Van Domselaar G."/>
            <person name="Graham M."/>
        </authorList>
    </citation>
    <scope>NUCLEOTIDE SEQUENCE [LARGE SCALE GENOMIC DNA]</scope>
    <source>
        <strain evidence="9 12">FWSEC0384</strain>
    </source>
</reference>
<reference evidence="4 15" key="6">
    <citation type="submission" date="2021-01" db="EMBL/GenBank/DDBJ databases">
        <title>Genomes of Escherichia coli STEC strains from raw meat-based diets for companion animals.</title>
        <authorList>
            <person name="Stevens M.J.A."/>
            <person name="Stephan R."/>
        </authorList>
    </citation>
    <scope>NUCLEOTIDE SEQUENCE</scope>
    <source>
        <strain evidence="4">ATC7-7</strain>
        <strain evidence="5 15">LSC1-58</strain>
    </source>
</reference>
<dbReference type="Proteomes" id="UP000615017">
    <property type="component" value="Unassembled WGS sequence"/>
</dbReference>
<dbReference type="Proteomes" id="UP000186595">
    <property type="component" value="Unassembled WGS sequence"/>
</dbReference>
<evidence type="ECO:0000313" key="9">
    <source>
        <dbReference type="EMBL" id="TJH23152.1"/>
    </source>
</evidence>
<dbReference type="EMBL" id="JAETYU010000024">
    <property type="protein sequence ID" value="MBL6205157.1"/>
    <property type="molecule type" value="Genomic_DNA"/>
</dbReference>
<evidence type="ECO:0000313" key="2">
    <source>
        <dbReference type="EMBL" id="EFJ6482449.1"/>
    </source>
</evidence>
<dbReference type="InterPro" id="IPR021364">
    <property type="entry name" value="DUF2857"/>
</dbReference>
<dbReference type="Pfam" id="PF11198">
    <property type="entry name" value="DUF2857"/>
    <property type="match status" value="1"/>
</dbReference>
<dbReference type="Proteomes" id="UP000655659">
    <property type="component" value="Unassembled WGS sequence"/>
</dbReference>
<evidence type="ECO:0000313" key="3">
    <source>
        <dbReference type="EMBL" id="EFM8153730.1"/>
    </source>
</evidence>
<reference evidence="1 13" key="5">
    <citation type="submission" date="2020-02" db="EMBL/GenBank/DDBJ databases">
        <authorList>
            <person name="Ashton P.M."/>
            <person name="Dallman T."/>
            <person name="Nair S."/>
            <person name="De Pinna E."/>
            <person name="Peters T."/>
            <person name="Grant K."/>
        </authorList>
    </citation>
    <scope>NUCLEOTIDE SEQUENCE [LARGE SCALE GENOMIC DNA]</scope>
    <source>
        <strain evidence="1 13">188143</strain>
        <strain evidence="2">93335</strain>
    </source>
</reference>
<reference evidence="7 10" key="1">
    <citation type="submission" date="2016-11" db="EMBL/GenBank/DDBJ databases">
        <title>Draft genome sequences of five Shigatoxin-producing Escherichia coli isolates harboring the new recently described Subtilase cytotoxin allelic variant subAB2-3.</title>
        <authorList>
            <person name="Tasara T."/>
            <person name="Fierz L."/>
            <person name="Klumpp J."/>
            <person name="Schmidt H."/>
            <person name="Stephan R."/>
        </authorList>
    </citation>
    <scope>NUCLEOTIDE SEQUENCE [LARGE SCALE GENOMIC DNA]</scope>
    <source>
        <strain evidence="7 10">453</strain>
    </source>
</reference>
<proteinExistence type="predicted"/>
<dbReference type="RefSeq" id="WP_001065815.1">
    <property type="nucleotide sequence ID" value="NZ_AP024130.1"/>
</dbReference>
<dbReference type="EMBL" id="JAWPMK010000001">
    <property type="protein sequence ID" value="MDW9350090.1"/>
    <property type="molecule type" value="Genomic_DNA"/>
</dbReference>
<evidence type="ECO:0000313" key="1">
    <source>
        <dbReference type="EMBL" id="EFG2162559.1"/>
    </source>
</evidence>
<reference evidence="8 11" key="2">
    <citation type="submission" date="2016-12" db="EMBL/GenBank/DDBJ databases">
        <title>Real-Time Genomic Investigation Underlying the Public Health Response to a Shiga Toxin-Producing Escherichia Coli O26:H11 Outbreak in a Nursery.</title>
        <authorList>
            <person name="Ferdous M."/>
            <person name="Moran-Gilad J."/>
            <person name="Rossen J.W."/>
            <person name="Gdalevich M."/>
        </authorList>
    </citation>
    <scope>NUCLEOTIDE SEQUENCE [LARGE SCALE GENOMIC DNA]</scope>
    <source>
        <strain evidence="8 11">STEC 514-2</strain>
    </source>
</reference>
<evidence type="ECO:0000313" key="4">
    <source>
        <dbReference type="EMBL" id="MBL6205157.1"/>
    </source>
</evidence>
<sequence length="202" mass="22740">MNNSLSQATNGLLMQLVMDLKSGYLRRCESLGLAREEMQMLQGLTIEEIHYLSNSEVSVIRLDINHENLLRMLQQARTEQKRLQRIDRALALGGSIELMAFYFGLSSVDVAARRRIAGIDVRPGRGITLSDEESAELWRLWQKSGITDVESADGLDVMMLAAEQMNIPLTAVWHAVRGWHQGTAGFNDVSASRRKLNREKAE</sequence>
<dbReference type="Gene3D" id="1.10.4000.10">
    <property type="entry name" value="Flagellar transcriptional activator FlhD"/>
    <property type="match status" value="1"/>
</dbReference>
<evidence type="ECO:0000313" key="14">
    <source>
        <dbReference type="Proteomes" id="UP000555763"/>
    </source>
</evidence>
<organism evidence="3 14">
    <name type="scientific">Escherichia coli</name>
    <dbReference type="NCBI Taxonomy" id="562"/>
    <lineage>
        <taxon>Bacteria</taxon>
        <taxon>Pseudomonadati</taxon>
        <taxon>Pseudomonadota</taxon>
        <taxon>Gammaproteobacteria</taxon>
        <taxon>Enterobacterales</taxon>
        <taxon>Enterobacteriaceae</taxon>
        <taxon>Escherichia</taxon>
    </lineage>
</organism>
<reference evidence="6" key="7">
    <citation type="submission" date="2023-10" db="EMBL/GenBank/DDBJ databases">
        <title>Draft Genome Sequence of a Shiga toxin-producing Escherichia coli strain from deer meat showing an IS-element integration in the B-subunit of the Shiga toxin Stx2b gene.</title>
        <authorList>
            <person name="Projahn M."/>
            <person name="Borowiak M."/>
        </authorList>
    </citation>
    <scope>NUCLEOTIDE SEQUENCE</scope>
    <source>
        <strain evidence="6">BfR-EC-18960</strain>
    </source>
</reference>
<dbReference type="AlphaFoldDB" id="A0A085P7B0"/>
<evidence type="ECO:0000313" key="6">
    <source>
        <dbReference type="EMBL" id="MDW9350090.1"/>
    </source>
</evidence>
<evidence type="ECO:0000313" key="11">
    <source>
        <dbReference type="Proteomes" id="UP000218543"/>
    </source>
</evidence>
<dbReference type="EMBL" id="MRVZ01000014">
    <property type="protein sequence ID" value="PAU25338.1"/>
    <property type="molecule type" value="Genomic_DNA"/>
</dbReference>
<evidence type="ECO:0000313" key="12">
    <source>
        <dbReference type="Proteomes" id="UP000306700"/>
    </source>
</evidence>
<evidence type="ECO:0000313" key="7">
    <source>
        <dbReference type="EMBL" id="OKB72535.1"/>
    </source>
</evidence>
<dbReference type="EMBL" id="AATCLQ010000018">
    <property type="protein sequence ID" value="EFJ6482449.1"/>
    <property type="molecule type" value="Genomic_DNA"/>
</dbReference>
<dbReference type="EMBL" id="MPGR01000001">
    <property type="protein sequence ID" value="OKB72535.1"/>
    <property type="molecule type" value="Genomic_DNA"/>
</dbReference>
<reference evidence="3 14" key="4">
    <citation type="submission" date="2020-02" db="EMBL/GenBank/DDBJ databases">
        <authorList>
            <consortium name="PulseNet: The National Subtyping Network for Foodborne Disease Surveillance"/>
            <person name="Tarr C.L."/>
            <person name="Trees E."/>
            <person name="Katz L.S."/>
            <person name="Carleton-Romer H.A."/>
            <person name="Stroika S."/>
            <person name="Kucerova Z."/>
            <person name="Roache K.F."/>
            <person name="Sabol A.L."/>
            <person name="Besser J."/>
            <person name="Gerner-Smidt P."/>
        </authorList>
    </citation>
    <scope>NUCLEOTIDE SEQUENCE [LARGE SCALE GENOMIC DNA]</scope>
    <source>
        <strain evidence="3 14">PNUSAE002719</strain>
    </source>
</reference>
<evidence type="ECO:0000313" key="8">
    <source>
        <dbReference type="EMBL" id="PAU25338.1"/>
    </source>
</evidence>
<dbReference type="Proteomes" id="UP000218543">
    <property type="component" value="Unassembled WGS sequence"/>
</dbReference>
<dbReference type="Proteomes" id="UP001271591">
    <property type="component" value="Unassembled WGS sequence"/>
</dbReference>
<evidence type="ECO:0000313" key="13">
    <source>
        <dbReference type="Proteomes" id="UP000534332"/>
    </source>
</evidence>
<evidence type="ECO:0000313" key="15">
    <source>
        <dbReference type="Proteomes" id="UP000615017"/>
    </source>
</evidence>
<dbReference type="Proteomes" id="UP000711811">
    <property type="component" value="Unassembled WGS sequence"/>
</dbReference>
<protein>
    <submittedName>
        <fullName evidence="3">DUF2857 domain-containing protein</fullName>
    </submittedName>
</protein>
<gene>
    <name evidence="2" type="ORF">A2J79_002829</name>
    <name evidence="3" type="ORF">A5U30_001317</name>
    <name evidence="7" type="ORF">BMT50_06985</name>
    <name evidence="1" type="ORF">BRV02_003666</name>
    <name evidence="8" type="ORF">BTQ06_05600</name>
    <name evidence="9" type="ORF">C9160_07570</name>
    <name evidence="5" type="ORF">JNA65_10870</name>
    <name evidence="4" type="ORF">JNA68_18440</name>
    <name evidence="6" type="ORF">R8G00_10760</name>
</gene>
<dbReference type="EMBL" id="AATLZG010000006">
    <property type="protein sequence ID" value="EFM8153730.1"/>
    <property type="molecule type" value="Genomic_DNA"/>
</dbReference>
<comment type="caution">
    <text evidence="3">The sequence shown here is derived from an EMBL/GenBank/DDBJ whole genome shotgun (WGS) entry which is preliminary data.</text>
</comment>
<dbReference type="Proteomes" id="UP000306700">
    <property type="component" value="Unassembled WGS sequence"/>
</dbReference>
<dbReference type="EMBL" id="AASSGK010000026">
    <property type="protein sequence ID" value="EFG2162559.1"/>
    <property type="molecule type" value="Genomic_DNA"/>
</dbReference>
<dbReference type="EMBL" id="RRNI01000006">
    <property type="protein sequence ID" value="TJH23152.1"/>
    <property type="molecule type" value="Genomic_DNA"/>
</dbReference>
<dbReference type="EMBL" id="JAETYZ010000009">
    <property type="protein sequence ID" value="MBL6234419.1"/>
    <property type="molecule type" value="Genomic_DNA"/>
</dbReference>
<evidence type="ECO:0000313" key="5">
    <source>
        <dbReference type="EMBL" id="MBL6234419.1"/>
    </source>
</evidence>